<protein>
    <recommendedName>
        <fullName evidence="4">SipW-cognate class signal peptide</fullName>
    </recommendedName>
</protein>
<dbReference type="NCBIfam" id="TIGR04088">
    <property type="entry name" value="cognate_SipW"/>
    <property type="match status" value="1"/>
</dbReference>
<evidence type="ECO:0000313" key="3">
    <source>
        <dbReference type="Proteomes" id="UP001142325"/>
    </source>
</evidence>
<dbReference type="AlphaFoldDB" id="A0A9W6HT49"/>
<feature type="transmembrane region" description="Helical" evidence="1">
    <location>
        <begin position="21"/>
        <end position="42"/>
    </location>
</feature>
<organism evidence="2 3">
    <name type="scientific">Microbacterium keratanolyticum</name>
    <dbReference type="NCBI Taxonomy" id="67574"/>
    <lineage>
        <taxon>Bacteria</taxon>
        <taxon>Bacillati</taxon>
        <taxon>Actinomycetota</taxon>
        <taxon>Actinomycetes</taxon>
        <taxon>Micrococcales</taxon>
        <taxon>Microbacteriaceae</taxon>
        <taxon>Microbacterium</taxon>
    </lineage>
</organism>
<keyword evidence="1" id="KW-0472">Membrane</keyword>
<name>A0A9W6HT49_9MICO</name>
<accession>A0A9W6HT49</accession>
<evidence type="ECO:0000313" key="2">
    <source>
        <dbReference type="EMBL" id="GLK01654.1"/>
    </source>
</evidence>
<comment type="caution">
    <text evidence="2">The sequence shown here is derived from an EMBL/GenBank/DDBJ whole genome shotgun (WGS) entry which is preliminary data.</text>
</comment>
<gene>
    <name evidence="2" type="ORF">GCM10017596_13690</name>
</gene>
<proteinExistence type="predicted"/>
<evidence type="ECO:0008006" key="4">
    <source>
        <dbReference type="Google" id="ProtNLM"/>
    </source>
</evidence>
<sequence>MRTIQFIEGNEMSKNNNRRKVLAVLAGGLVLGVGAAVTLAAWNDSEFATGTFTAGSFDLEGSITSGTTGFANHNTAGTAQALSFTLPAGVVNNMSPGQTVYAPFWVRLAANTTSDATVIPAAITAGTGGNEANMSYSISVIGVAETCNQTTAAAGTTIATGSTLSALTGAASTALVKGSPTTAAGTAIQMCFAVTAGNQASLVQGASATATWRFEATSTN</sequence>
<keyword evidence="3" id="KW-1185">Reference proteome</keyword>
<dbReference type="InterPro" id="IPR023833">
    <property type="entry name" value="Signal_pept_SipW-depend-type"/>
</dbReference>
<keyword evidence="1" id="KW-1133">Transmembrane helix</keyword>
<keyword evidence="1" id="KW-0812">Transmembrane</keyword>
<evidence type="ECO:0000256" key="1">
    <source>
        <dbReference type="SAM" id="Phobius"/>
    </source>
</evidence>
<reference evidence="2" key="1">
    <citation type="journal article" date="2014" name="Int. J. Syst. Evol. Microbiol.">
        <title>Complete genome sequence of Corynebacterium casei LMG S-19264T (=DSM 44701T), isolated from a smear-ripened cheese.</title>
        <authorList>
            <consortium name="US DOE Joint Genome Institute (JGI-PGF)"/>
            <person name="Walter F."/>
            <person name="Albersmeier A."/>
            <person name="Kalinowski J."/>
            <person name="Ruckert C."/>
        </authorList>
    </citation>
    <scope>NUCLEOTIDE SEQUENCE</scope>
    <source>
        <strain evidence="2">VKM Ac-1958</strain>
    </source>
</reference>
<dbReference type="EMBL" id="BSET01000001">
    <property type="protein sequence ID" value="GLK01654.1"/>
    <property type="molecule type" value="Genomic_DNA"/>
</dbReference>
<reference evidence="2" key="2">
    <citation type="submission" date="2023-01" db="EMBL/GenBank/DDBJ databases">
        <authorList>
            <person name="Sun Q."/>
            <person name="Evtushenko L."/>
        </authorList>
    </citation>
    <scope>NUCLEOTIDE SEQUENCE</scope>
    <source>
        <strain evidence="2">VKM Ac-1958</strain>
    </source>
</reference>
<dbReference type="Proteomes" id="UP001142325">
    <property type="component" value="Unassembled WGS sequence"/>
</dbReference>